<reference evidence="1 2" key="1">
    <citation type="submission" date="2014-03" db="EMBL/GenBank/DDBJ databases">
        <title>Genome sequence of Sphingobium yanoikuyae B1.</title>
        <authorList>
            <person name="Gan H.M."/>
            <person name="Gan H.Y."/>
            <person name="Savka M.A."/>
        </authorList>
    </citation>
    <scope>NUCLEOTIDE SEQUENCE [LARGE SCALE GENOMIC DNA]</scope>
    <source>
        <strain evidence="1 2">B1</strain>
    </source>
</reference>
<name>A0A084ENT2_SPHYA</name>
<accession>A0A084ENT2</accession>
<dbReference type="Proteomes" id="UP000028534">
    <property type="component" value="Unassembled WGS sequence"/>
</dbReference>
<sequence length="112" mass="12223">MRLWSLPHRVHNGPVSRRNGDALGYGPVMSSAVDPPSPPFYVFVCNVCGSDQVTREAWAAWDVATQAWILNTAFDFAYCHRCLGYAQLDRLLLTSPPPGLPSRAPAFPPAPG</sequence>
<gene>
    <name evidence="1" type="ORF">CP98_01729</name>
</gene>
<dbReference type="EMBL" id="JGVR01000008">
    <property type="protein sequence ID" value="KEZ19624.1"/>
    <property type="molecule type" value="Genomic_DNA"/>
</dbReference>
<protein>
    <submittedName>
        <fullName evidence="1">Uncharacterized protein</fullName>
    </submittedName>
</protein>
<comment type="caution">
    <text evidence="1">The sequence shown here is derived from an EMBL/GenBank/DDBJ whole genome shotgun (WGS) entry which is preliminary data.</text>
</comment>
<proteinExistence type="predicted"/>
<dbReference type="STRING" id="13690.AX777_09905"/>
<dbReference type="PATRIC" id="fig|13690.10.peg.1782"/>
<organism evidence="1 2">
    <name type="scientific">Sphingobium yanoikuyae</name>
    <name type="common">Sphingomonas yanoikuyae</name>
    <dbReference type="NCBI Taxonomy" id="13690"/>
    <lineage>
        <taxon>Bacteria</taxon>
        <taxon>Pseudomonadati</taxon>
        <taxon>Pseudomonadota</taxon>
        <taxon>Alphaproteobacteria</taxon>
        <taxon>Sphingomonadales</taxon>
        <taxon>Sphingomonadaceae</taxon>
        <taxon>Sphingobium</taxon>
    </lineage>
</organism>
<dbReference type="AlphaFoldDB" id="A0A084ENT2"/>
<evidence type="ECO:0000313" key="2">
    <source>
        <dbReference type="Proteomes" id="UP000028534"/>
    </source>
</evidence>
<evidence type="ECO:0000313" key="1">
    <source>
        <dbReference type="EMBL" id="KEZ19624.1"/>
    </source>
</evidence>